<protein>
    <recommendedName>
        <fullName evidence="4">DUF3592 domain-containing protein</fullName>
    </recommendedName>
</protein>
<comment type="caution">
    <text evidence="2">The sequence shown here is derived from an EMBL/GenBank/DDBJ whole genome shotgun (WGS) entry which is preliminary data.</text>
</comment>
<dbReference type="Proteomes" id="UP001139516">
    <property type="component" value="Unassembled WGS sequence"/>
</dbReference>
<keyword evidence="3" id="KW-1185">Reference proteome</keyword>
<proteinExistence type="predicted"/>
<reference evidence="2" key="1">
    <citation type="submission" date="2022-04" db="EMBL/GenBank/DDBJ databases">
        <title>Roseomonas acroporae sp. nov., isolated from coral Acropora digitifera.</title>
        <authorList>
            <person name="Sun H."/>
        </authorList>
    </citation>
    <scope>NUCLEOTIDE SEQUENCE</scope>
    <source>
        <strain evidence="2">NAR14</strain>
    </source>
</reference>
<organism evidence="2 3">
    <name type="scientific">Roseomonas acroporae</name>
    <dbReference type="NCBI Taxonomy" id="2937791"/>
    <lineage>
        <taxon>Bacteria</taxon>
        <taxon>Pseudomonadati</taxon>
        <taxon>Pseudomonadota</taxon>
        <taxon>Alphaproteobacteria</taxon>
        <taxon>Acetobacterales</taxon>
        <taxon>Roseomonadaceae</taxon>
        <taxon>Roseomonas</taxon>
    </lineage>
</organism>
<keyword evidence="1" id="KW-0812">Transmembrane</keyword>
<dbReference type="RefSeq" id="WP_248667435.1">
    <property type="nucleotide sequence ID" value="NZ_JALPRX010000054.1"/>
</dbReference>
<sequence length="130" mass="13834">MEKLLLALGGAAVAALAVLRFRALARWRRCDATYSGRPGDGPLRVTRTGQPLPIRFRLADGRPVEAALRHHDRGAAPEAGGTVRIIHDPDDPERVERPSILVAIAAIGAFAAVAMAWALLGWLRDLSGAG</sequence>
<feature type="transmembrane region" description="Helical" evidence="1">
    <location>
        <begin position="100"/>
        <end position="123"/>
    </location>
</feature>
<dbReference type="EMBL" id="JALPRX010000054">
    <property type="protein sequence ID" value="MCK8785314.1"/>
    <property type="molecule type" value="Genomic_DNA"/>
</dbReference>
<gene>
    <name evidence="2" type="ORF">M0638_13055</name>
</gene>
<name>A0A9X1Y6Y6_9PROT</name>
<keyword evidence="1" id="KW-0472">Membrane</keyword>
<evidence type="ECO:0000313" key="2">
    <source>
        <dbReference type="EMBL" id="MCK8785314.1"/>
    </source>
</evidence>
<dbReference type="AlphaFoldDB" id="A0A9X1Y6Y6"/>
<evidence type="ECO:0000313" key="3">
    <source>
        <dbReference type="Proteomes" id="UP001139516"/>
    </source>
</evidence>
<accession>A0A9X1Y6Y6</accession>
<evidence type="ECO:0000256" key="1">
    <source>
        <dbReference type="SAM" id="Phobius"/>
    </source>
</evidence>
<keyword evidence="1" id="KW-1133">Transmembrane helix</keyword>
<evidence type="ECO:0008006" key="4">
    <source>
        <dbReference type="Google" id="ProtNLM"/>
    </source>
</evidence>